<proteinExistence type="predicted"/>
<reference evidence="1 2" key="1">
    <citation type="journal article" date="2016" name="Nat. Commun.">
        <title>Thousands of microbial genomes shed light on interconnected biogeochemical processes in an aquifer system.</title>
        <authorList>
            <person name="Anantharaman K."/>
            <person name="Brown C.T."/>
            <person name="Hug L.A."/>
            <person name="Sharon I."/>
            <person name="Castelle C.J."/>
            <person name="Probst A.J."/>
            <person name="Thomas B.C."/>
            <person name="Singh A."/>
            <person name="Wilkins M.J."/>
            <person name="Karaoz U."/>
            <person name="Brodie E.L."/>
            <person name="Williams K.H."/>
            <person name="Hubbard S.S."/>
            <person name="Banfield J.F."/>
        </authorList>
    </citation>
    <scope>NUCLEOTIDE SEQUENCE [LARGE SCALE GENOMIC DNA]</scope>
</reference>
<comment type="caution">
    <text evidence="1">The sequence shown here is derived from an EMBL/GenBank/DDBJ whole genome shotgun (WGS) entry which is preliminary data.</text>
</comment>
<accession>A0A1F7TLS6</accession>
<gene>
    <name evidence="1" type="ORF">A2856_00300</name>
</gene>
<organism evidence="1 2">
    <name type="scientific">Candidatus Uhrbacteria bacterium RIFCSPHIGHO2_01_FULL_63_20</name>
    <dbReference type="NCBI Taxonomy" id="1802385"/>
    <lineage>
        <taxon>Bacteria</taxon>
        <taxon>Candidatus Uhriibacteriota</taxon>
    </lineage>
</organism>
<protein>
    <submittedName>
        <fullName evidence="1">Uncharacterized protein</fullName>
    </submittedName>
</protein>
<name>A0A1F7TLS6_9BACT</name>
<dbReference type="Proteomes" id="UP000177885">
    <property type="component" value="Unassembled WGS sequence"/>
</dbReference>
<sequence length="90" mass="9503">MPGAATLAERIIQEQELVIGPMAWREAQKVSGLKVSGKSVSISGPAKAALAGLVSRYEGLFGPASVEVCRDAVKTLLPDVEETDVPEILR</sequence>
<dbReference type="AlphaFoldDB" id="A0A1F7TLS6"/>
<evidence type="ECO:0000313" key="1">
    <source>
        <dbReference type="EMBL" id="OGL66932.1"/>
    </source>
</evidence>
<evidence type="ECO:0000313" key="2">
    <source>
        <dbReference type="Proteomes" id="UP000177885"/>
    </source>
</evidence>
<dbReference type="EMBL" id="MGDT01000004">
    <property type="protein sequence ID" value="OGL66932.1"/>
    <property type="molecule type" value="Genomic_DNA"/>
</dbReference>
<dbReference type="STRING" id="1802385.A2856_00300"/>